<evidence type="ECO:0000259" key="6">
    <source>
        <dbReference type="PROSITE" id="PS51352"/>
    </source>
</evidence>
<dbReference type="Pfam" id="PF00085">
    <property type="entry name" value="Thioredoxin"/>
    <property type="match status" value="1"/>
</dbReference>
<dbReference type="PANTHER" id="PTHR45663">
    <property type="entry name" value="GEO12009P1"/>
    <property type="match status" value="1"/>
</dbReference>
<keyword evidence="2" id="KW-0479">Metal-binding</keyword>
<dbReference type="PRINTS" id="PR00421">
    <property type="entry name" value="THIOREDOXIN"/>
</dbReference>
<accession>A0A161KBM1</accession>
<dbReference type="AlphaFoldDB" id="A0A161KBM1"/>
<dbReference type="GO" id="GO:0005829">
    <property type="term" value="C:cytosol"/>
    <property type="evidence" value="ECO:0007669"/>
    <property type="project" value="TreeGrafter"/>
</dbReference>
<keyword evidence="1" id="KW-0813">Transport</keyword>
<dbReference type="InterPro" id="IPR005746">
    <property type="entry name" value="Thioredoxin"/>
</dbReference>
<dbReference type="NCBIfam" id="TIGR01068">
    <property type="entry name" value="thioredoxin"/>
    <property type="match status" value="1"/>
</dbReference>
<keyword evidence="4" id="KW-1015">Disulfide bond</keyword>
<evidence type="ECO:0000256" key="1">
    <source>
        <dbReference type="ARBA" id="ARBA00022448"/>
    </source>
</evidence>
<keyword evidence="5" id="KW-0676">Redox-active center</keyword>
<dbReference type="PANTHER" id="PTHR45663:SF40">
    <property type="entry name" value="THIOREDOXIN 2"/>
    <property type="match status" value="1"/>
</dbReference>
<dbReference type="InterPro" id="IPR049299">
    <property type="entry name" value="Thio2_N"/>
</dbReference>
<dbReference type="EMBL" id="CZQC01000005">
    <property type="protein sequence ID" value="CUS40182.1"/>
    <property type="molecule type" value="Genomic_DNA"/>
</dbReference>
<organism evidence="7">
    <name type="scientific">hydrothermal vent metagenome</name>
    <dbReference type="NCBI Taxonomy" id="652676"/>
    <lineage>
        <taxon>unclassified sequences</taxon>
        <taxon>metagenomes</taxon>
        <taxon>ecological metagenomes</taxon>
    </lineage>
</organism>
<keyword evidence="3" id="KW-0249">Electron transport</keyword>
<dbReference type="InterPro" id="IPR017937">
    <property type="entry name" value="Thioredoxin_CS"/>
</dbReference>
<dbReference type="SUPFAM" id="SSF52833">
    <property type="entry name" value="Thioredoxin-like"/>
    <property type="match status" value="1"/>
</dbReference>
<dbReference type="Pfam" id="PF21352">
    <property type="entry name" value="Zn_ribbon_Thio2"/>
    <property type="match status" value="1"/>
</dbReference>
<dbReference type="InterPro" id="IPR013766">
    <property type="entry name" value="Thioredoxin_domain"/>
</dbReference>
<dbReference type="NCBIfam" id="NF008229">
    <property type="entry name" value="PRK10996.1"/>
    <property type="match status" value="1"/>
</dbReference>
<dbReference type="FunFam" id="3.40.30.10:FF:000001">
    <property type="entry name" value="Thioredoxin"/>
    <property type="match status" value="1"/>
</dbReference>
<dbReference type="GO" id="GO:0046872">
    <property type="term" value="F:metal ion binding"/>
    <property type="evidence" value="ECO:0007669"/>
    <property type="project" value="UniProtKB-KW"/>
</dbReference>
<sequence length="147" mass="16435">MHYTCPYCAAINRLPADKAAQEAQCGRCKKLLFDGKPVELSDTNFNRFLAKNDLPIVVDFWASWCGPCQMMGPIFKQVCGQMQHQLRFAKVNTEQAQATSAQLGIRSIPTLIMFQSGKEIDRLAGALPAPQLTQWIQQALVKAQQNH</sequence>
<feature type="domain" description="Thioredoxin" evidence="6">
    <location>
        <begin position="13"/>
        <end position="141"/>
    </location>
</feature>
<protein>
    <submittedName>
        <fullName evidence="7">Thioredoxin</fullName>
    </submittedName>
</protein>
<dbReference type="PROSITE" id="PS51352">
    <property type="entry name" value="THIOREDOXIN_2"/>
    <property type="match status" value="1"/>
</dbReference>
<evidence type="ECO:0000313" key="7">
    <source>
        <dbReference type="EMBL" id="CUS40182.1"/>
    </source>
</evidence>
<evidence type="ECO:0000256" key="4">
    <source>
        <dbReference type="ARBA" id="ARBA00023157"/>
    </source>
</evidence>
<reference evidence="7" key="1">
    <citation type="submission" date="2015-10" db="EMBL/GenBank/DDBJ databases">
        <authorList>
            <person name="Gilbert D.G."/>
        </authorList>
    </citation>
    <scope>NUCLEOTIDE SEQUENCE</scope>
</reference>
<name>A0A161KBM1_9ZZZZ</name>
<gene>
    <name evidence="7" type="ORF">MGWOODY_Tha873</name>
</gene>
<dbReference type="CDD" id="cd02947">
    <property type="entry name" value="TRX_family"/>
    <property type="match status" value="1"/>
</dbReference>
<evidence type="ECO:0000256" key="2">
    <source>
        <dbReference type="ARBA" id="ARBA00022723"/>
    </source>
</evidence>
<evidence type="ECO:0000256" key="5">
    <source>
        <dbReference type="ARBA" id="ARBA00023284"/>
    </source>
</evidence>
<dbReference type="Gene3D" id="2.30.30.380">
    <property type="entry name" value="Zn-finger domain of Sec23/24"/>
    <property type="match status" value="1"/>
</dbReference>
<dbReference type="Gene3D" id="3.40.30.10">
    <property type="entry name" value="Glutaredoxin"/>
    <property type="match status" value="1"/>
</dbReference>
<dbReference type="InterPro" id="IPR036249">
    <property type="entry name" value="Thioredoxin-like_sf"/>
</dbReference>
<evidence type="ECO:0000256" key="3">
    <source>
        <dbReference type="ARBA" id="ARBA00022982"/>
    </source>
</evidence>
<dbReference type="PROSITE" id="PS00194">
    <property type="entry name" value="THIOREDOXIN_1"/>
    <property type="match status" value="1"/>
</dbReference>
<dbReference type="GO" id="GO:0015035">
    <property type="term" value="F:protein-disulfide reductase activity"/>
    <property type="evidence" value="ECO:0007669"/>
    <property type="project" value="InterPro"/>
</dbReference>
<proteinExistence type="predicted"/>